<proteinExistence type="predicted"/>
<dbReference type="SUPFAM" id="SSF55729">
    <property type="entry name" value="Acyl-CoA N-acyltransferases (Nat)"/>
    <property type="match status" value="1"/>
</dbReference>
<dbReference type="InterPro" id="IPR050832">
    <property type="entry name" value="Bact_Acetyltransf"/>
</dbReference>
<dbReference type="PANTHER" id="PTHR43877">
    <property type="entry name" value="AMINOALKYLPHOSPHONATE N-ACETYLTRANSFERASE-RELATED-RELATED"/>
    <property type="match status" value="1"/>
</dbReference>
<dbReference type="PROSITE" id="PS51186">
    <property type="entry name" value="GNAT"/>
    <property type="match status" value="1"/>
</dbReference>
<dbReference type="OrthoDB" id="9796171at2"/>
<evidence type="ECO:0000256" key="2">
    <source>
        <dbReference type="ARBA" id="ARBA00023315"/>
    </source>
</evidence>
<dbReference type="Gene3D" id="3.40.630.30">
    <property type="match status" value="1"/>
</dbReference>
<dbReference type="InterPro" id="IPR016181">
    <property type="entry name" value="Acyl_CoA_acyltransferase"/>
</dbReference>
<evidence type="ECO:0000313" key="4">
    <source>
        <dbReference type="EMBL" id="KNC68021.1"/>
    </source>
</evidence>
<dbReference type="EMBL" id="LFZX01000039">
    <property type="protein sequence ID" value="KNC68021.1"/>
    <property type="molecule type" value="Genomic_DNA"/>
</dbReference>
<evidence type="ECO:0000259" key="3">
    <source>
        <dbReference type="PROSITE" id="PS51186"/>
    </source>
</evidence>
<name>A0A0L0EUC6_9GAMM</name>
<dbReference type="InterPro" id="IPR000182">
    <property type="entry name" value="GNAT_dom"/>
</dbReference>
<dbReference type="PANTHER" id="PTHR43877:SF2">
    <property type="entry name" value="AMINOALKYLPHOSPHONATE N-ACETYLTRANSFERASE-RELATED"/>
    <property type="match status" value="1"/>
</dbReference>
<dbReference type="AlphaFoldDB" id="A0A0L0EUC6"/>
<keyword evidence="1 4" id="KW-0808">Transferase</keyword>
<protein>
    <submittedName>
        <fullName evidence="4">GCN5 family acetyltransferase</fullName>
    </submittedName>
</protein>
<dbReference type="GO" id="GO:0016747">
    <property type="term" value="F:acyltransferase activity, transferring groups other than amino-acyl groups"/>
    <property type="evidence" value="ECO:0007669"/>
    <property type="project" value="InterPro"/>
</dbReference>
<dbReference type="Pfam" id="PF13673">
    <property type="entry name" value="Acetyltransf_10"/>
    <property type="match status" value="1"/>
</dbReference>
<feature type="domain" description="N-acetyltransferase" evidence="3">
    <location>
        <begin position="4"/>
        <end position="144"/>
    </location>
</feature>
<dbReference type="Proteomes" id="UP000036850">
    <property type="component" value="Unassembled WGS sequence"/>
</dbReference>
<gene>
    <name evidence="4" type="ORF">AC626_07315</name>
</gene>
<keyword evidence="2" id="KW-0012">Acyltransferase</keyword>
<dbReference type="CDD" id="cd04301">
    <property type="entry name" value="NAT_SF"/>
    <property type="match status" value="1"/>
</dbReference>
<dbReference type="PATRIC" id="fig|43658.6.peg.3847"/>
<sequence>MQVKTFYQLSHDELFSILKTRVAVFVVEQACAYQEIDEVDRAADTLHVFLIQQGEVQAYARCYKPQPSVSAIGRVLVSPECRGKGVAQTLMARAIEACHAHYGPQPIKIAAQTYLTQFYQSLGFVPCGEAYLEDGIEHIDMVLR</sequence>
<evidence type="ECO:0000313" key="5">
    <source>
        <dbReference type="Proteomes" id="UP000036850"/>
    </source>
</evidence>
<accession>A0A0L0EUC6</accession>
<organism evidence="4 5">
    <name type="scientific">Pseudoalteromonas rubra</name>
    <dbReference type="NCBI Taxonomy" id="43658"/>
    <lineage>
        <taxon>Bacteria</taxon>
        <taxon>Pseudomonadati</taxon>
        <taxon>Pseudomonadota</taxon>
        <taxon>Gammaproteobacteria</taxon>
        <taxon>Alteromonadales</taxon>
        <taxon>Pseudoalteromonadaceae</taxon>
        <taxon>Pseudoalteromonas</taxon>
    </lineage>
</organism>
<comment type="caution">
    <text evidence="4">The sequence shown here is derived from an EMBL/GenBank/DDBJ whole genome shotgun (WGS) entry which is preliminary data.</text>
</comment>
<reference evidence="5" key="1">
    <citation type="submission" date="2015-07" db="EMBL/GenBank/DDBJ databases">
        <title>Draft genome sequence of a Pseudoalteromonas rubra strain, OCN096, isolated from Kaneohe Bay, Oahu, Hawaii.</title>
        <authorList>
            <person name="Beurmann S."/>
            <person name="Ushijima B."/>
            <person name="Belcaid M."/>
            <person name="Callahan S.M."/>
            <person name="Aeby G.S."/>
        </authorList>
    </citation>
    <scope>NUCLEOTIDE SEQUENCE [LARGE SCALE GENOMIC DNA]</scope>
    <source>
        <strain evidence="5">OCN096</strain>
    </source>
</reference>
<evidence type="ECO:0000256" key="1">
    <source>
        <dbReference type="ARBA" id="ARBA00022679"/>
    </source>
</evidence>